<dbReference type="Pfam" id="PF09302">
    <property type="entry name" value="XLF"/>
    <property type="match status" value="1"/>
</dbReference>
<keyword evidence="2" id="KW-0227">DNA damage</keyword>
<keyword evidence="4" id="KW-0539">Nucleus</keyword>
<keyword evidence="8" id="KW-1185">Reference proteome</keyword>
<evidence type="ECO:0000313" key="8">
    <source>
        <dbReference type="Proteomes" id="UP000006671"/>
    </source>
</evidence>
<dbReference type="Gene3D" id="2.170.210.10">
    <property type="entry name" value="DNA double-strand break repair and VJ recombination XRCC4, N-terminal"/>
    <property type="match status" value="1"/>
</dbReference>
<comment type="subcellular location">
    <subcellularLocation>
        <location evidence="1">Nucleus</location>
    </subcellularLocation>
</comment>
<evidence type="ECO:0000256" key="2">
    <source>
        <dbReference type="ARBA" id="ARBA00022763"/>
    </source>
</evidence>
<dbReference type="InterPro" id="IPR015381">
    <property type="entry name" value="XLF-like_N"/>
</dbReference>
<evidence type="ECO:0000256" key="5">
    <source>
        <dbReference type="SAM" id="MobiDB-lite"/>
    </source>
</evidence>
<dbReference type="GO" id="GO:0006303">
    <property type="term" value="P:double-strand break repair via nonhomologous end joining"/>
    <property type="evidence" value="ECO:0007669"/>
    <property type="project" value="UniProtKB-ARBA"/>
</dbReference>
<feature type="region of interest" description="Disordered" evidence="5">
    <location>
        <begin position="205"/>
        <end position="227"/>
    </location>
</feature>
<evidence type="ECO:0000259" key="6">
    <source>
        <dbReference type="Pfam" id="PF09302"/>
    </source>
</evidence>
<dbReference type="GO" id="GO:0005634">
    <property type="term" value="C:nucleus"/>
    <property type="evidence" value="ECO:0007669"/>
    <property type="project" value="UniProtKB-SubCell"/>
</dbReference>
<evidence type="ECO:0000313" key="7">
    <source>
        <dbReference type="EMBL" id="EFC42376.1"/>
    </source>
</evidence>
<keyword evidence="3" id="KW-0234">DNA repair</keyword>
<protein>
    <submittedName>
        <fullName evidence="7">Predicted protein</fullName>
    </submittedName>
</protein>
<evidence type="ECO:0000256" key="1">
    <source>
        <dbReference type="ARBA" id="ARBA00004123"/>
    </source>
</evidence>
<feature type="region of interest" description="Disordered" evidence="5">
    <location>
        <begin position="443"/>
        <end position="462"/>
    </location>
</feature>
<proteinExistence type="predicted"/>
<dbReference type="Proteomes" id="UP000006671">
    <property type="component" value="Unassembled WGS sequence"/>
</dbReference>
<dbReference type="GeneID" id="8851939"/>
<dbReference type="VEuPathDB" id="AmoebaDB:NAEGRDRAFT_50523"/>
<dbReference type="InParanoid" id="D2VLF4"/>
<feature type="domain" description="XLF-like N-terminal" evidence="6">
    <location>
        <begin position="33"/>
        <end position="180"/>
    </location>
</feature>
<organism evidence="8">
    <name type="scientific">Naegleria gruberi</name>
    <name type="common">Amoeba</name>
    <dbReference type="NCBI Taxonomy" id="5762"/>
    <lineage>
        <taxon>Eukaryota</taxon>
        <taxon>Discoba</taxon>
        <taxon>Heterolobosea</taxon>
        <taxon>Tetramitia</taxon>
        <taxon>Eutetramitia</taxon>
        <taxon>Vahlkampfiidae</taxon>
        <taxon>Naegleria</taxon>
    </lineage>
</organism>
<gene>
    <name evidence="7" type="ORF">NAEGRDRAFT_50523</name>
</gene>
<dbReference type="OMA" id="IMNINWI"/>
<reference evidence="7 8" key="1">
    <citation type="journal article" date="2010" name="Cell">
        <title>The genome of Naegleria gruberi illuminates early eukaryotic versatility.</title>
        <authorList>
            <person name="Fritz-Laylin L.K."/>
            <person name="Prochnik S.E."/>
            <person name="Ginger M.L."/>
            <person name="Dacks J.B."/>
            <person name="Carpenter M.L."/>
            <person name="Field M.C."/>
            <person name="Kuo A."/>
            <person name="Paredez A."/>
            <person name="Chapman J."/>
            <person name="Pham J."/>
            <person name="Shu S."/>
            <person name="Neupane R."/>
            <person name="Cipriano M."/>
            <person name="Mancuso J."/>
            <person name="Tu H."/>
            <person name="Salamov A."/>
            <person name="Lindquist E."/>
            <person name="Shapiro H."/>
            <person name="Lucas S."/>
            <person name="Grigoriev I.V."/>
            <person name="Cande W.Z."/>
            <person name="Fulton C."/>
            <person name="Rokhsar D.S."/>
            <person name="Dawson S.C."/>
        </authorList>
    </citation>
    <scope>NUCLEOTIDE SEQUENCE [LARGE SCALE GENOMIC DNA]</scope>
    <source>
        <strain evidence="7 8">NEG-M</strain>
    </source>
</reference>
<dbReference type="InterPro" id="IPR038051">
    <property type="entry name" value="XRCC4-like_N_sf"/>
</dbReference>
<feature type="region of interest" description="Disordered" evidence="5">
    <location>
        <begin position="343"/>
        <end position="433"/>
    </location>
</feature>
<dbReference type="AlphaFoldDB" id="D2VLF4"/>
<feature type="compositionally biased region" description="Polar residues" evidence="5">
    <location>
        <begin position="391"/>
        <end position="422"/>
    </location>
</feature>
<sequence>MSSQSLGSSLKFSESFEKIIQDSDEKLIMNINWIRLPVSVDPLGESFFVKFKTITNGFVLYISNMKCVWKKRYEKEEIESDSNKYCKGLNMSAESLVQQIEQFLIHYDLDSIQEKNQPKIEVRGEKNCEEETAMDMLMDSIQSVHASTLKKKRTKLVVTIRALLPTQVQISLPFYWEIHCDSIDPNISKGGEDQEEIDHSYILIQDEEENPKKRKQDQDENSQKSELNNIRFYNKENLFILNHVIRPLLGIVQTQNQQIDQMKSLLLKKEQELINFRQMYSGANNSTQNSDILDQLDKILLVSDSLGMCDISFTNSKTDSTESNKNPLLQQLYTKYMNHLFSPPKTSKKQKIADTREQSQHSFGGGINSQGNDSRLGGDDAGLIPEEVNEENNSSQMPNVSDNQPTNVVELSSSIPTTSQRSEYVETEEEKQRRIELEEKLNEKRKKKMANEQKKKIKNAFM</sequence>
<name>D2VLF4_NAEGR</name>
<dbReference type="OrthoDB" id="10266430at2759"/>
<accession>D2VLF4</accession>
<dbReference type="RefSeq" id="XP_002675120.1">
    <property type="nucleotide sequence ID" value="XM_002675074.1"/>
</dbReference>
<evidence type="ECO:0000256" key="3">
    <source>
        <dbReference type="ARBA" id="ARBA00023204"/>
    </source>
</evidence>
<dbReference type="KEGG" id="ngr:NAEGRDRAFT_50523"/>
<evidence type="ECO:0000256" key="4">
    <source>
        <dbReference type="ARBA" id="ARBA00023242"/>
    </source>
</evidence>
<dbReference type="EMBL" id="GG738880">
    <property type="protein sequence ID" value="EFC42376.1"/>
    <property type="molecule type" value="Genomic_DNA"/>
</dbReference>